<keyword evidence="3" id="KW-0456">Lyase</keyword>
<protein>
    <submittedName>
        <fullName evidence="3">Lytic transglycosylase domain-containing protein</fullName>
        <ecNumber evidence="3">4.2.2.n1</ecNumber>
    </submittedName>
</protein>
<dbReference type="InterPro" id="IPR023346">
    <property type="entry name" value="Lysozyme-like_dom_sf"/>
</dbReference>
<dbReference type="CDD" id="cd00254">
    <property type="entry name" value="LT-like"/>
    <property type="match status" value="1"/>
</dbReference>
<name>A0ABU9BL37_9BURK</name>
<dbReference type="EC" id="4.2.2.n1" evidence="3"/>
<comment type="caution">
    <text evidence="3">The sequence shown here is derived from an EMBL/GenBank/DDBJ whole genome shotgun (WGS) entry which is preliminary data.</text>
</comment>
<dbReference type="PANTHER" id="PTHR37423">
    <property type="entry name" value="SOLUBLE LYTIC MUREIN TRANSGLYCOSYLASE-RELATED"/>
    <property type="match status" value="1"/>
</dbReference>
<comment type="similarity">
    <text evidence="1">Belongs to the transglycosylase Slt family.</text>
</comment>
<dbReference type="Gene3D" id="1.10.530.10">
    <property type="match status" value="1"/>
</dbReference>
<proteinExistence type="inferred from homology"/>
<evidence type="ECO:0000313" key="4">
    <source>
        <dbReference type="Proteomes" id="UP001371218"/>
    </source>
</evidence>
<dbReference type="GO" id="GO:0016829">
    <property type="term" value="F:lyase activity"/>
    <property type="evidence" value="ECO:0007669"/>
    <property type="project" value="UniProtKB-KW"/>
</dbReference>
<organism evidence="3 4">
    <name type="scientific">Ideonella lacteola</name>
    <dbReference type="NCBI Taxonomy" id="2984193"/>
    <lineage>
        <taxon>Bacteria</taxon>
        <taxon>Pseudomonadati</taxon>
        <taxon>Pseudomonadota</taxon>
        <taxon>Betaproteobacteria</taxon>
        <taxon>Burkholderiales</taxon>
        <taxon>Sphaerotilaceae</taxon>
        <taxon>Ideonella</taxon>
    </lineage>
</organism>
<reference evidence="3 4" key="1">
    <citation type="submission" date="2024-04" db="EMBL/GenBank/DDBJ databases">
        <title>Novel species of the genus Ideonella isolated from streams.</title>
        <authorList>
            <person name="Lu H."/>
        </authorList>
    </citation>
    <scope>NUCLEOTIDE SEQUENCE [LARGE SCALE GENOMIC DNA]</scope>
    <source>
        <strain evidence="3 4">DXS29W</strain>
    </source>
</reference>
<evidence type="ECO:0000313" key="3">
    <source>
        <dbReference type="EMBL" id="MEK8029330.1"/>
    </source>
</evidence>
<dbReference type="InterPro" id="IPR008258">
    <property type="entry name" value="Transglycosylase_SLT_dom_1"/>
</dbReference>
<dbReference type="PROSITE" id="PS00922">
    <property type="entry name" value="TRANSGLYCOSYLASE"/>
    <property type="match status" value="1"/>
</dbReference>
<keyword evidence="4" id="KW-1185">Reference proteome</keyword>
<evidence type="ECO:0000259" key="2">
    <source>
        <dbReference type="Pfam" id="PF01464"/>
    </source>
</evidence>
<accession>A0ABU9BL37</accession>
<evidence type="ECO:0000256" key="1">
    <source>
        <dbReference type="ARBA" id="ARBA00007734"/>
    </source>
</evidence>
<feature type="domain" description="Transglycosylase SLT" evidence="2">
    <location>
        <begin position="111"/>
        <end position="208"/>
    </location>
</feature>
<dbReference type="PANTHER" id="PTHR37423:SF2">
    <property type="entry name" value="MEMBRANE-BOUND LYTIC MUREIN TRANSGLYCOSYLASE C"/>
    <property type="match status" value="1"/>
</dbReference>
<sequence length="236" mass="25304">MASAQDAAPSAAAAITRHSTSYRCQFADGVERTLTVNAGQSFPLSVRRCEPIDRPAVDSPSPPVLAPPVPAADDRLPSVTWIEAPTAGRVGHAPHEPVASEAAIEWAPQVRRASQRHGVDAQLVDAVIHVESRHRAAARSPKGALGLMQVMPATGARYGVARAQDLLDPSTNLDVGVRYLRDLLVMFEGRTELALAAYNAGEGNVLRHGLRVPPFPETQGYVEQVLTRYAQLRSTP</sequence>
<gene>
    <name evidence="3" type="ORF">AACH06_00740</name>
</gene>
<dbReference type="RefSeq" id="WP_341423671.1">
    <property type="nucleotide sequence ID" value="NZ_JBBUTG010000001.1"/>
</dbReference>
<dbReference type="Pfam" id="PF01464">
    <property type="entry name" value="SLT"/>
    <property type="match status" value="1"/>
</dbReference>
<dbReference type="SUPFAM" id="SSF53955">
    <property type="entry name" value="Lysozyme-like"/>
    <property type="match status" value="1"/>
</dbReference>
<dbReference type="Proteomes" id="UP001371218">
    <property type="component" value="Unassembled WGS sequence"/>
</dbReference>
<dbReference type="EMBL" id="JBBUTG010000001">
    <property type="protein sequence ID" value="MEK8029330.1"/>
    <property type="molecule type" value="Genomic_DNA"/>
</dbReference>
<dbReference type="InterPro" id="IPR000189">
    <property type="entry name" value="Transglyc_AS"/>
</dbReference>